<protein>
    <submittedName>
        <fullName evidence="5">ComG operon protein 1</fullName>
    </submittedName>
</protein>
<dbReference type="EMBL" id="AZFQ01000006">
    <property type="protein sequence ID" value="KRM00554.1"/>
    <property type="molecule type" value="Genomic_DNA"/>
</dbReference>
<dbReference type="PATRIC" id="fig|1423801.4.peg.877"/>
<reference evidence="5 6" key="1">
    <citation type="journal article" date="2015" name="Genome Announc.">
        <title>Expanding the biotechnology potential of lactobacilli through comparative genomics of 213 strains and associated genera.</title>
        <authorList>
            <person name="Sun Z."/>
            <person name="Harris H.M."/>
            <person name="McCann A."/>
            <person name="Guo C."/>
            <person name="Argimon S."/>
            <person name="Zhang W."/>
            <person name="Yang X."/>
            <person name="Jeffery I.B."/>
            <person name="Cooney J.C."/>
            <person name="Kagawa T.F."/>
            <person name="Liu W."/>
            <person name="Song Y."/>
            <person name="Salvetti E."/>
            <person name="Wrobel A."/>
            <person name="Rasinkangas P."/>
            <person name="Parkhill J."/>
            <person name="Rea M.C."/>
            <person name="O'Sullivan O."/>
            <person name="Ritari J."/>
            <person name="Douillard F.P."/>
            <person name="Paul Ross R."/>
            <person name="Yang R."/>
            <person name="Briner A.E."/>
            <person name="Felis G.E."/>
            <person name="de Vos W.M."/>
            <person name="Barrangou R."/>
            <person name="Klaenhammer T.R."/>
            <person name="Caufield P.W."/>
            <person name="Cui Y."/>
            <person name="Zhang H."/>
            <person name="O'Toole P.W."/>
        </authorList>
    </citation>
    <scope>NUCLEOTIDE SEQUENCE [LARGE SCALE GENOMIC DNA]</scope>
    <source>
        <strain evidence="5 6">DSM 16230</strain>
    </source>
</reference>
<evidence type="ECO:0000256" key="2">
    <source>
        <dbReference type="ARBA" id="ARBA00022741"/>
    </source>
</evidence>
<comment type="similarity">
    <text evidence="1">Belongs to the GSP E family.</text>
</comment>
<accession>A0A0R1V4N5</accession>
<dbReference type="InterPro" id="IPR027417">
    <property type="entry name" value="P-loop_NTPase"/>
</dbReference>
<sequence>MTTIVFTYLFLGGVKLSVEKLSDLLAVSLKKEASDIFLLPEANHYVIKLSIAGRIHFFERIEQALGTQIINNLKYQANMMLSEHRRPQTGALLIATHVYGRISSVGDFTGRESLVLRLIYEKKIAGRYFFPEQYQKIVTGVQKKGLILLAGPVGAGKTSTMYHVARQLQQQVMCIEDPVEIYEPAFLQLQVNERAQMTYARLIKAALRHRPDLFIIGEIRDEETATNVINAALSGHSVISTVHAVNVYGVIRRLLALGVNLEDLAQTLKLVCYQRMLPVVTGGNKVLFDQFPFSISEFIEHNGSQEMTEKWREDLEECLAKKWITRQTFQRYVEG</sequence>
<evidence type="ECO:0000256" key="1">
    <source>
        <dbReference type="ARBA" id="ARBA00006611"/>
    </source>
</evidence>
<dbReference type="Gene3D" id="3.30.450.90">
    <property type="match status" value="1"/>
</dbReference>
<dbReference type="PANTHER" id="PTHR30258:SF2">
    <property type="entry name" value="COMG OPERON PROTEIN 1"/>
    <property type="match status" value="1"/>
</dbReference>
<proteinExistence type="inferred from homology"/>
<dbReference type="GO" id="GO:0005886">
    <property type="term" value="C:plasma membrane"/>
    <property type="evidence" value="ECO:0007669"/>
    <property type="project" value="TreeGrafter"/>
</dbReference>
<dbReference type="PANTHER" id="PTHR30258">
    <property type="entry name" value="TYPE II SECRETION SYSTEM PROTEIN GSPE-RELATED"/>
    <property type="match status" value="1"/>
</dbReference>
<evidence type="ECO:0000313" key="6">
    <source>
        <dbReference type="Proteomes" id="UP000051166"/>
    </source>
</evidence>
<keyword evidence="3" id="KW-0067">ATP-binding</keyword>
<evidence type="ECO:0000259" key="4">
    <source>
        <dbReference type="Pfam" id="PF00437"/>
    </source>
</evidence>
<keyword evidence="2" id="KW-0547">Nucleotide-binding</keyword>
<dbReference type="NCBIfam" id="NF041000">
    <property type="entry name" value="ATPase_ComGA"/>
    <property type="match status" value="1"/>
</dbReference>
<keyword evidence="6" id="KW-1185">Reference proteome</keyword>
<dbReference type="GO" id="GO:0005524">
    <property type="term" value="F:ATP binding"/>
    <property type="evidence" value="ECO:0007669"/>
    <property type="project" value="UniProtKB-KW"/>
</dbReference>
<dbReference type="InterPro" id="IPR047667">
    <property type="entry name" value="ATPase_ComGA"/>
</dbReference>
<dbReference type="AlphaFoldDB" id="A0A0R1V4N5"/>
<organism evidence="5 6">
    <name type="scientific">Liquorilactobacillus satsumensis DSM 16230 = JCM 12392</name>
    <dbReference type="NCBI Taxonomy" id="1423801"/>
    <lineage>
        <taxon>Bacteria</taxon>
        <taxon>Bacillati</taxon>
        <taxon>Bacillota</taxon>
        <taxon>Bacilli</taxon>
        <taxon>Lactobacillales</taxon>
        <taxon>Lactobacillaceae</taxon>
        <taxon>Liquorilactobacillus</taxon>
    </lineage>
</organism>
<dbReference type="GO" id="GO:0016887">
    <property type="term" value="F:ATP hydrolysis activity"/>
    <property type="evidence" value="ECO:0007669"/>
    <property type="project" value="TreeGrafter"/>
</dbReference>
<dbReference type="Gene3D" id="3.40.50.300">
    <property type="entry name" value="P-loop containing nucleotide triphosphate hydrolases"/>
    <property type="match status" value="1"/>
</dbReference>
<name>A0A0R1V4N5_9LACO</name>
<comment type="caution">
    <text evidence="5">The sequence shown here is derived from an EMBL/GenBank/DDBJ whole genome shotgun (WGS) entry which is preliminary data.</text>
</comment>
<feature type="domain" description="Bacterial type II secretion system protein E" evidence="4">
    <location>
        <begin position="23"/>
        <end position="286"/>
    </location>
</feature>
<dbReference type="CDD" id="cd01129">
    <property type="entry name" value="PulE-GspE-like"/>
    <property type="match status" value="1"/>
</dbReference>
<dbReference type="STRING" id="1423801.FD50_GL000864"/>
<dbReference type="Pfam" id="PF00437">
    <property type="entry name" value="T2SSE"/>
    <property type="match status" value="1"/>
</dbReference>
<evidence type="ECO:0000256" key="3">
    <source>
        <dbReference type="ARBA" id="ARBA00022840"/>
    </source>
</evidence>
<dbReference type="InterPro" id="IPR001482">
    <property type="entry name" value="T2SS/T4SS_dom"/>
</dbReference>
<dbReference type="SUPFAM" id="SSF52540">
    <property type="entry name" value="P-loop containing nucleoside triphosphate hydrolases"/>
    <property type="match status" value="1"/>
</dbReference>
<evidence type="ECO:0000313" key="5">
    <source>
        <dbReference type="EMBL" id="KRM00554.1"/>
    </source>
</evidence>
<gene>
    <name evidence="5" type="ORF">FD50_GL000864</name>
</gene>
<dbReference type="Proteomes" id="UP000051166">
    <property type="component" value="Unassembled WGS sequence"/>
</dbReference>